<evidence type="ECO:0000256" key="1">
    <source>
        <dbReference type="SAM" id="Phobius"/>
    </source>
</evidence>
<dbReference type="InterPro" id="IPR016989">
    <property type="entry name" value="Atp1_alphaprobac"/>
</dbReference>
<evidence type="ECO:0000313" key="2">
    <source>
        <dbReference type="EMBL" id="QAZ66088.1"/>
    </source>
</evidence>
<protein>
    <submittedName>
        <fullName evidence="2">ATPase F0F1</fullName>
    </submittedName>
</protein>
<feature type="transmembrane region" description="Helical" evidence="1">
    <location>
        <begin position="20"/>
        <end position="39"/>
    </location>
</feature>
<name>A0A4P6HLY6_9BACT</name>
<dbReference type="EMBL" id="CP026538">
    <property type="protein sequence ID" value="QAZ66088.1"/>
    <property type="molecule type" value="Genomic_DNA"/>
</dbReference>
<gene>
    <name evidence="2" type="ORF">C3Y92_02050</name>
</gene>
<dbReference type="Pfam" id="PF09527">
    <property type="entry name" value="ATPase_gene1"/>
    <property type="match status" value="1"/>
</dbReference>
<feature type="transmembrane region" description="Helical" evidence="1">
    <location>
        <begin position="45"/>
        <end position="62"/>
    </location>
</feature>
<dbReference type="KEGG" id="dcb:C3Y92_02050"/>
<dbReference type="RefSeq" id="WP_129349034.1">
    <property type="nucleotide sequence ID" value="NZ_CP026538.1"/>
</dbReference>
<sequence length="90" mass="9968">MLGKLIKDKAVRESIASASVVGLNLVSATFVGLLLGWWLDRWLGTKPWLLLTFLILGIAAGFKNMVLEVRKIQKADAEEHQEHGQDDAKP</sequence>
<dbReference type="PIRSF" id="PIRSF032126">
    <property type="entry name" value="F0F1_ATP_synthase_subunit_I"/>
    <property type="match status" value="1"/>
</dbReference>
<accession>A0A4P6HLY6</accession>
<keyword evidence="1" id="KW-0472">Membrane</keyword>
<organism evidence="2 3">
    <name type="scientific">Solidesulfovibrio carbinolicus</name>
    <dbReference type="NCBI Taxonomy" id="296842"/>
    <lineage>
        <taxon>Bacteria</taxon>
        <taxon>Pseudomonadati</taxon>
        <taxon>Thermodesulfobacteriota</taxon>
        <taxon>Desulfovibrionia</taxon>
        <taxon>Desulfovibrionales</taxon>
        <taxon>Desulfovibrionaceae</taxon>
        <taxon>Solidesulfovibrio</taxon>
    </lineage>
</organism>
<keyword evidence="1" id="KW-1133">Transmembrane helix</keyword>
<proteinExistence type="predicted"/>
<evidence type="ECO:0000313" key="3">
    <source>
        <dbReference type="Proteomes" id="UP000293296"/>
    </source>
</evidence>
<dbReference type="AlphaFoldDB" id="A0A4P6HLY6"/>
<reference evidence="2 3" key="1">
    <citation type="submission" date="2018-02" db="EMBL/GenBank/DDBJ databases">
        <title>Genome sequence of Desulfovibrio carbinolicus DSM 3852.</title>
        <authorList>
            <person name="Wilbanks E."/>
            <person name="Skennerton C.T."/>
            <person name="Orphan V.J."/>
        </authorList>
    </citation>
    <scope>NUCLEOTIDE SEQUENCE [LARGE SCALE GENOMIC DNA]</scope>
    <source>
        <strain evidence="2 3">DSM 3852</strain>
    </source>
</reference>
<dbReference type="Proteomes" id="UP000293296">
    <property type="component" value="Chromosome"/>
</dbReference>
<dbReference type="OrthoDB" id="15401at2"/>
<dbReference type="InterPro" id="IPR032820">
    <property type="entry name" value="ATPase_put"/>
</dbReference>
<keyword evidence="3" id="KW-1185">Reference proteome</keyword>
<keyword evidence="1" id="KW-0812">Transmembrane</keyword>